<dbReference type="EMBL" id="JADINA010000027">
    <property type="protein sequence ID" value="MBO8426507.1"/>
    <property type="molecule type" value="Genomic_DNA"/>
</dbReference>
<dbReference type="Pfam" id="PF00588">
    <property type="entry name" value="SpoU_methylase"/>
    <property type="match status" value="1"/>
</dbReference>
<dbReference type="SUPFAM" id="SSF75217">
    <property type="entry name" value="alpha/beta knot"/>
    <property type="match status" value="1"/>
</dbReference>
<dbReference type="SMART" id="SM00967">
    <property type="entry name" value="SpoU_sub_bind"/>
    <property type="match status" value="1"/>
</dbReference>
<reference evidence="5" key="1">
    <citation type="submission" date="2020-10" db="EMBL/GenBank/DDBJ databases">
        <authorList>
            <person name="Gilroy R."/>
        </authorList>
    </citation>
    <scope>NUCLEOTIDE SEQUENCE</scope>
    <source>
        <strain evidence="5">17113</strain>
    </source>
</reference>
<dbReference type="Gene3D" id="3.30.1330.30">
    <property type="match status" value="1"/>
</dbReference>
<accession>A0A9D9DGK0</accession>
<reference evidence="5" key="2">
    <citation type="journal article" date="2021" name="PeerJ">
        <title>Extensive microbial diversity within the chicken gut microbiome revealed by metagenomics and culture.</title>
        <authorList>
            <person name="Gilroy R."/>
            <person name="Ravi A."/>
            <person name="Getino M."/>
            <person name="Pursley I."/>
            <person name="Horton D.L."/>
            <person name="Alikhan N.F."/>
            <person name="Baker D."/>
            <person name="Gharbi K."/>
            <person name="Hall N."/>
            <person name="Watson M."/>
            <person name="Adriaenssens E.M."/>
            <person name="Foster-Nyarko E."/>
            <person name="Jarju S."/>
            <person name="Secka A."/>
            <person name="Antonio M."/>
            <person name="Oren A."/>
            <person name="Chaudhuri R.R."/>
            <person name="La Ragione R."/>
            <person name="Hildebrand F."/>
            <person name="Pallen M.J."/>
        </authorList>
    </citation>
    <scope>NUCLEOTIDE SEQUENCE</scope>
    <source>
        <strain evidence="5">17113</strain>
    </source>
</reference>
<evidence type="ECO:0000259" key="4">
    <source>
        <dbReference type="SMART" id="SM00967"/>
    </source>
</evidence>
<dbReference type="InterPro" id="IPR029064">
    <property type="entry name" value="Ribosomal_eL30-like_sf"/>
</dbReference>
<dbReference type="PANTHER" id="PTHR46429">
    <property type="entry name" value="23S RRNA (GUANOSINE-2'-O-)-METHYLTRANSFERASE RLMB"/>
    <property type="match status" value="1"/>
</dbReference>
<evidence type="ECO:0000256" key="1">
    <source>
        <dbReference type="ARBA" id="ARBA00007228"/>
    </source>
</evidence>
<proteinExistence type="inferred from homology"/>
<feature type="domain" description="RNA 2-O ribose methyltransferase substrate binding" evidence="4">
    <location>
        <begin position="4"/>
        <end position="75"/>
    </location>
</feature>
<comment type="caution">
    <text evidence="5">The sequence shown here is derived from an EMBL/GenBank/DDBJ whole genome shotgun (WGS) entry which is preliminary data.</text>
</comment>
<dbReference type="GO" id="GO:0006396">
    <property type="term" value="P:RNA processing"/>
    <property type="evidence" value="ECO:0007669"/>
    <property type="project" value="InterPro"/>
</dbReference>
<keyword evidence="2" id="KW-0489">Methyltransferase</keyword>
<dbReference type="GO" id="GO:0005829">
    <property type="term" value="C:cytosol"/>
    <property type="evidence" value="ECO:0007669"/>
    <property type="project" value="TreeGrafter"/>
</dbReference>
<evidence type="ECO:0000313" key="6">
    <source>
        <dbReference type="Proteomes" id="UP000823634"/>
    </source>
</evidence>
<dbReference type="NCBIfam" id="TIGR00186">
    <property type="entry name" value="rRNA_methyl_3"/>
    <property type="match status" value="1"/>
</dbReference>
<dbReference type="GO" id="GO:0003723">
    <property type="term" value="F:RNA binding"/>
    <property type="evidence" value="ECO:0007669"/>
    <property type="project" value="InterPro"/>
</dbReference>
<gene>
    <name evidence="5" type="primary">rlmB</name>
    <name evidence="5" type="ORF">IAC61_04210</name>
</gene>
<dbReference type="Proteomes" id="UP000823634">
    <property type="component" value="Unassembled WGS sequence"/>
</dbReference>
<dbReference type="SUPFAM" id="SSF55315">
    <property type="entry name" value="L30e-like"/>
    <property type="match status" value="1"/>
</dbReference>
<dbReference type="GO" id="GO:0032259">
    <property type="term" value="P:methylation"/>
    <property type="evidence" value="ECO:0007669"/>
    <property type="project" value="UniProtKB-KW"/>
</dbReference>
<organism evidence="5 6">
    <name type="scientific">Candidatus Alloenteromonas pullistercoris</name>
    <dbReference type="NCBI Taxonomy" id="2840785"/>
    <lineage>
        <taxon>Bacteria</taxon>
        <taxon>Bacillati</taxon>
        <taxon>Bacillota</taxon>
        <taxon>Bacillota incertae sedis</taxon>
        <taxon>Candidatus Alloenteromonas</taxon>
    </lineage>
</organism>
<dbReference type="Gene3D" id="3.40.1280.10">
    <property type="match status" value="1"/>
</dbReference>
<dbReference type="InterPro" id="IPR029028">
    <property type="entry name" value="Alpha/beta_knot_MTases"/>
</dbReference>
<dbReference type="InterPro" id="IPR013123">
    <property type="entry name" value="SpoU_subst-bd"/>
</dbReference>
<dbReference type="InterPro" id="IPR004441">
    <property type="entry name" value="rRNA_MeTrfase_TrmH"/>
</dbReference>
<dbReference type="Pfam" id="PF08032">
    <property type="entry name" value="SpoU_sub_bind"/>
    <property type="match status" value="1"/>
</dbReference>
<comment type="similarity">
    <text evidence="1">Belongs to the class IV-like SAM-binding methyltransferase superfamily. RNA methyltransferase TrmH family.</text>
</comment>
<dbReference type="CDD" id="cd18103">
    <property type="entry name" value="SpoU-like_RlmB"/>
    <property type="match status" value="1"/>
</dbReference>
<dbReference type="GO" id="GO:0008173">
    <property type="term" value="F:RNA methyltransferase activity"/>
    <property type="evidence" value="ECO:0007669"/>
    <property type="project" value="InterPro"/>
</dbReference>
<dbReference type="InterPro" id="IPR001537">
    <property type="entry name" value="SpoU_MeTrfase"/>
</dbReference>
<dbReference type="FunFam" id="3.40.1280.10:FF:000008">
    <property type="entry name" value="Group 3 RNA methyltransferase TrmH"/>
    <property type="match status" value="1"/>
</dbReference>
<dbReference type="AlphaFoldDB" id="A0A9D9DGK0"/>
<protein>
    <submittedName>
        <fullName evidence="5">23S rRNA (Guanosine(2251)-2'-O)-methyltransferase RlmB</fullName>
    </submittedName>
</protein>
<dbReference type="PANTHER" id="PTHR46429:SF1">
    <property type="entry name" value="23S RRNA (GUANOSINE-2'-O-)-METHYLTRANSFERASE RLMB"/>
    <property type="match status" value="1"/>
</dbReference>
<name>A0A9D9DGK0_9FIRM</name>
<dbReference type="InterPro" id="IPR029026">
    <property type="entry name" value="tRNA_m1G_MTases_N"/>
</dbReference>
<evidence type="ECO:0000256" key="2">
    <source>
        <dbReference type="ARBA" id="ARBA00022603"/>
    </source>
</evidence>
<evidence type="ECO:0000313" key="5">
    <source>
        <dbReference type="EMBL" id="MBO8426507.1"/>
    </source>
</evidence>
<evidence type="ECO:0000256" key="3">
    <source>
        <dbReference type="ARBA" id="ARBA00022679"/>
    </source>
</evidence>
<keyword evidence="3" id="KW-0808">Transferase</keyword>
<sequence length="241" mass="26039">MSIIIYGKNAVRESVASGRAEKVKTLAKWGKDPIVAEARKRMIPVEFASESELTRMARNPSHQGFAAICKDFSACPFEDFLSLGKKEPLLLMLDGIEDPHNMGAILRSADAFGVDGVIIKKRGNAPLNATVAKISTGAINYVKVAEVANLSFAIKKLKEAGYWIVSSDGEAKASYDEVDYHCPICLIVGSEGFGISRLLLENSDFVVKIPMHGHVNSLNASVATGIFLSFISHSRAKPLAD</sequence>